<accession>A0A1S0UE24</accession>
<dbReference type="CTD" id="9948110"/>
<dbReference type="KEGG" id="loa:LOAG_18690"/>
<organism evidence="2">
    <name type="scientific">Loa loa</name>
    <name type="common">Eye worm</name>
    <name type="synonym">Filaria loa</name>
    <dbReference type="NCBI Taxonomy" id="7209"/>
    <lineage>
        <taxon>Eukaryota</taxon>
        <taxon>Metazoa</taxon>
        <taxon>Ecdysozoa</taxon>
        <taxon>Nematoda</taxon>
        <taxon>Chromadorea</taxon>
        <taxon>Rhabditida</taxon>
        <taxon>Spirurina</taxon>
        <taxon>Spiruromorpha</taxon>
        <taxon>Filarioidea</taxon>
        <taxon>Onchocercidae</taxon>
        <taxon>Loa</taxon>
    </lineage>
</organism>
<evidence type="ECO:0000256" key="1">
    <source>
        <dbReference type="SAM" id="MobiDB-lite"/>
    </source>
</evidence>
<gene>
    <name evidence="2" type="ORF">LOAG_18690</name>
</gene>
<dbReference type="OMA" id="NDEPKIH"/>
<name>A0A1S0UE24_LOALO</name>
<feature type="compositionally biased region" description="Polar residues" evidence="1">
    <location>
        <begin position="53"/>
        <end position="70"/>
    </location>
</feature>
<sequence>MSSSSANTSTNSTSKTASAELSRPTSALSNTSSSSGQKEDKSAIRKSVLNMAKNETVTNCAPVDSTNKSANIEHSRPTSALSNTSSSSGQKEDKSALRKSTINMAKDVAIKARALEEEKSKQNARRLGIVNALSAKFNLAEAQPNAYTYKRSRLLAKKDEERPKRTYGPIIKPVINDNFDKQIEEIRMKMRTGNKILSSQFTELKQGIATVADDARRAILEQKHQQLLIEADATFGKIGDNFKKWKENRTAEQQKELIRREQEMHHAKATNVEIAKTTTMAQPLVEPKKTVRQLKSSQETKMTNVMPSFVTECETINSGKNSSSKIKMEIQAKKNIEAIKENNHKNATTATEVSMKLQSPTMDNYLTKLPNVENSSTTSVENSKKQGIKPDPVIPKTRKILGSTENREIRKYGTRNKTQELMNFAKDAEMNDEIEESKIHRQNCIHRRNRYIRKPFDIDILLGYDKENSFEQFEARFAASGCDKRSIIDTDKNDKKSKRRRKESKKIWISELRDIDKIYRTSELRDIINSVRI</sequence>
<feature type="region of interest" description="Disordered" evidence="1">
    <location>
        <begin position="374"/>
        <end position="393"/>
    </location>
</feature>
<feature type="region of interest" description="Disordered" evidence="1">
    <location>
        <begin position="1"/>
        <end position="100"/>
    </location>
</feature>
<dbReference type="RefSeq" id="XP_020304867.1">
    <property type="nucleotide sequence ID" value="XM_020451353.1"/>
</dbReference>
<protein>
    <submittedName>
        <fullName evidence="2">Uncharacterized protein</fullName>
    </submittedName>
</protein>
<dbReference type="OrthoDB" id="5874817at2759"/>
<evidence type="ECO:0000313" key="2">
    <source>
        <dbReference type="EMBL" id="EJD73922.1"/>
    </source>
</evidence>
<feature type="compositionally biased region" description="Low complexity" evidence="1">
    <location>
        <begin position="77"/>
        <end position="88"/>
    </location>
</feature>
<dbReference type="GeneID" id="9948110"/>
<dbReference type="EMBL" id="JH712511">
    <property type="protein sequence ID" value="EJD73922.1"/>
    <property type="molecule type" value="Genomic_DNA"/>
</dbReference>
<dbReference type="InParanoid" id="A0A1S0UE24"/>
<dbReference type="AlphaFoldDB" id="A0A1S0UE24"/>
<reference evidence="2" key="1">
    <citation type="submission" date="2012-04" db="EMBL/GenBank/DDBJ databases">
        <title>The Genome Sequence of Loa loa.</title>
        <authorList>
            <consortium name="The Broad Institute Genome Sequencing Platform"/>
            <consortium name="Broad Institute Genome Sequencing Center for Infectious Disease"/>
            <person name="Nutman T.B."/>
            <person name="Fink D.L."/>
            <person name="Russ C."/>
            <person name="Young S."/>
            <person name="Zeng Q."/>
            <person name="Gargeya S."/>
            <person name="Alvarado L."/>
            <person name="Berlin A."/>
            <person name="Chapman S.B."/>
            <person name="Chen Z."/>
            <person name="Freedman E."/>
            <person name="Gellesch M."/>
            <person name="Goldberg J."/>
            <person name="Griggs A."/>
            <person name="Gujja S."/>
            <person name="Heilman E.R."/>
            <person name="Heiman D."/>
            <person name="Howarth C."/>
            <person name="Mehta T."/>
            <person name="Neiman D."/>
            <person name="Pearson M."/>
            <person name="Roberts A."/>
            <person name="Saif S."/>
            <person name="Shea T."/>
            <person name="Shenoy N."/>
            <person name="Sisk P."/>
            <person name="Stolte C."/>
            <person name="Sykes S."/>
            <person name="White J."/>
            <person name="Yandava C."/>
            <person name="Haas B."/>
            <person name="Henn M.R."/>
            <person name="Nusbaum C."/>
            <person name="Birren B."/>
        </authorList>
    </citation>
    <scope>NUCLEOTIDE SEQUENCE [LARGE SCALE GENOMIC DNA]</scope>
</reference>
<proteinExistence type="predicted"/>
<feature type="compositionally biased region" description="Low complexity" evidence="1">
    <location>
        <begin position="1"/>
        <end position="35"/>
    </location>
</feature>